<dbReference type="InterPro" id="IPR003784">
    <property type="entry name" value="BioY"/>
</dbReference>
<dbReference type="Gene3D" id="1.10.1760.20">
    <property type="match status" value="1"/>
</dbReference>
<evidence type="ECO:0000256" key="6">
    <source>
        <dbReference type="ARBA" id="ARBA00022989"/>
    </source>
</evidence>
<comment type="similarity">
    <text evidence="2 8">Belongs to the BioY family.</text>
</comment>
<evidence type="ECO:0000256" key="1">
    <source>
        <dbReference type="ARBA" id="ARBA00004651"/>
    </source>
</evidence>
<dbReference type="PIRSF" id="PIRSF016661">
    <property type="entry name" value="BioY"/>
    <property type="match status" value="1"/>
</dbReference>
<evidence type="ECO:0000256" key="9">
    <source>
        <dbReference type="SAM" id="Phobius"/>
    </source>
</evidence>
<evidence type="ECO:0000256" key="5">
    <source>
        <dbReference type="ARBA" id="ARBA00022692"/>
    </source>
</evidence>
<protein>
    <recommendedName>
        <fullName evidence="8">Biotin transporter</fullName>
    </recommendedName>
</protein>
<evidence type="ECO:0000256" key="4">
    <source>
        <dbReference type="ARBA" id="ARBA00022475"/>
    </source>
</evidence>
<feature type="transmembrane region" description="Helical" evidence="9">
    <location>
        <begin position="59"/>
        <end position="76"/>
    </location>
</feature>
<reference evidence="10 11" key="1">
    <citation type="submission" date="2016-10" db="EMBL/GenBank/DDBJ databases">
        <authorList>
            <person name="de Groot N.N."/>
        </authorList>
    </citation>
    <scope>NUCLEOTIDE SEQUENCE [LARGE SCALE GENOMIC DNA]</scope>
    <source>
        <strain evidence="10 11">DSM 44778</strain>
    </source>
</reference>
<name>A0A1I3MGP6_9BACL</name>
<keyword evidence="6 9" id="KW-1133">Transmembrane helix</keyword>
<dbReference type="OrthoDB" id="9803495at2"/>
<dbReference type="GO" id="GO:0015225">
    <property type="term" value="F:biotin transmembrane transporter activity"/>
    <property type="evidence" value="ECO:0007669"/>
    <property type="project" value="UniProtKB-UniRule"/>
</dbReference>
<keyword evidence="7 8" id="KW-0472">Membrane</keyword>
<dbReference type="Pfam" id="PF02632">
    <property type="entry name" value="BioY"/>
    <property type="match status" value="1"/>
</dbReference>
<dbReference type="PANTHER" id="PTHR34295">
    <property type="entry name" value="BIOTIN TRANSPORTER BIOY"/>
    <property type="match status" value="1"/>
</dbReference>
<feature type="transmembrane region" description="Helical" evidence="9">
    <location>
        <begin position="117"/>
        <end position="139"/>
    </location>
</feature>
<dbReference type="STRING" id="46223.SAMN05421852_10364"/>
<accession>A0A1I3MGP6</accession>
<dbReference type="PANTHER" id="PTHR34295:SF4">
    <property type="entry name" value="BIOTIN TRANSPORTER BIOY-RELATED"/>
    <property type="match status" value="1"/>
</dbReference>
<keyword evidence="4 8" id="KW-1003">Cell membrane</keyword>
<keyword evidence="11" id="KW-1185">Reference proteome</keyword>
<evidence type="ECO:0000256" key="3">
    <source>
        <dbReference type="ARBA" id="ARBA00022448"/>
    </source>
</evidence>
<dbReference type="EMBL" id="FORR01000003">
    <property type="protein sequence ID" value="SFI96199.1"/>
    <property type="molecule type" value="Genomic_DNA"/>
</dbReference>
<keyword evidence="3 8" id="KW-0813">Transport</keyword>
<sequence length="187" mass="19458">MKSRASSLRNMILAALFVALVAVGGQISIPLTPAPITLQTLFLMLAGSILGARWGAASLLVFVALAAAGAPVLSGGKGGLAVLLGPTGGYVFSWPVAAFLIGWMVEKWGKGGQIKAWQLTVAHIVGGIILVHAIGFPWLLAATHMPLHEAFMGAFLIFLPGDLAKAFVATAVVKALYKAMPTLQMQK</sequence>
<evidence type="ECO:0000256" key="7">
    <source>
        <dbReference type="ARBA" id="ARBA00023136"/>
    </source>
</evidence>
<organism evidence="10 11">
    <name type="scientific">Thermoflavimicrobium dichotomicum</name>
    <dbReference type="NCBI Taxonomy" id="46223"/>
    <lineage>
        <taxon>Bacteria</taxon>
        <taxon>Bacillati</taxon>
        <taxon>Bacillota</taxon>
        <taxon>Bacilli</taxon>
        <taxon>Bacillales</taxon>
        <taxon>Thermoactinomycetaceae</taxon>
        <taxon>Thermoflavimicrobium</taxon>
    </lineage>
</organism>
<keyword evidence="5 9" id="KW-0812">Transmembrane</keyword>
<dbReference type="GO" id="GO:0005886">
    <property type="term" value="C:plasma membrane"/>
    <property type="evidence" value="ECO:0007669"/>
    <property type="project" value="UniProtKB-SubCell"/>
</dbReference>
<evidence type="ECO:0000256" key="2">
    <source>
        <dbReference type="ARBA" id="ARBA00010692"/>
    </source>
</evidence>
<evidence type="ECO:0000256" key="8">
    <source>
        <dbReference type="PIRNR" id="PIRNR016661"/>
    </source>
</evidence>
<proteinExistence type="inferred from homology"/>
<evidence type="ECO:0000313" key="11">
    <source>
        <dbReference type="Proteomes" id="UP000199545"/>
    </source>
</evidence>
<comment type="subcellular location">
    <subcellularLocation>
        <location evidence="1 8">Cell membrane</location>
        <topology evidence="1 8">Multi-pass membrane protein</topology>
    </subcellularLocation>
</comment>
<dbReference type="RefSeq" id="WP_093228391.1">
    <property type="nucleotide sequence ID" value="NZ_FORR01000003.1"/>
</dbReference>
<evidence type="ECO:0000313" key="10">
    <source>
        <dbReference type="EMBL" id="SFI96199.1"/>
    </source>
</evidence>
<feature type="transmembrane region" description="Helical" evidence="9">
    <location>
        <begin position="151"/>
        <end position="177"/>
    </location>
</feature>
<dbReference type="Proteomes" id="UP000199545">
    <property type="component" value="Unassembled WGS sequence"/>
</dbReference>
<dbReference type="AlphaFoldDB" id="A0A1I3MGP6"/>
<gene>
    <name evidence="10" type="ORF">SAMN05421852_10364</name>
</gene>
<feature type="transmembrane region" description="Helical" evidence="9">
    <location>
        <begin position="88"/>
        <end position="105"/>
    </location>
</feature>